<evidence type="ECO:0000313" key="2">
    <source>
        <dbReference type="EMBL" id="UUP13888.1"/>
    </source>
</evidence>
<feature type="domain" description="DUF4180" evidence="1">
    <location>
        <begin position="11"/>
        <end position="120"/>
    </location>
</feature>
<name>A0ABY5MB30_9ACTN</name>
<keyword evidence="3" id="KW-1185">Reference proteome</keyword>
<dbReference type="RefSeq" id="WP_232402939.1">
    <property type="nucleotide sequence ID" value="NZ_CP102173.1"/>
</dbReference>
<reference evidence="2 3" key="1">
    <citation type="submission" date="2022-08" db="EMBL/GenBank/DDBJ databases">
        <title>novel species in genus Aeromicrobium.</title>
        <authorList>
            <person name="Ye L."/>
        </authorList>
    </citation>
    <scope>NUCLEOTIDE SEQUENCE [LARGE SCALE GENOMIC DNA]</scope>
    <source>
        <strain evidence="3">zg-Y1379</strain>
    </source>
</reference>
<dbReference type="Proteomes" id="UP001316184">
    <property type="component" value="Chromosome"/>
</dbReference>
<proteinExistence type="predicted"/>
<evidence type="ECO:0000259" key="1">
    <source>
        <dbReference type="Pfam" id="PF13788"/>
    </source>
</evidence>
<dbReference type="Pfam" id="PF13788">
    <property type="entry name" value="DUF4180"/>
    <property type="match status" value="1"/>
</dbReference>
<protein>
    <submittedName>
        <fullName evidence="2">DUF4180 domain-containing protein</fullName>
    </submittedName>
</protein>
<organism evidence="2 3">
    <name type="scientific">Aeromicrobium wangtongii</name>
    <dbReference type="NCBI Taxonomy" id="2969247"/>
    <lineage>
        <taxon>Bacteria</taxon>
        <taxon>Bacillati</taxon>
        <taxon>Actinomycetota</taxon>
        <taxon>Actinomycetes</taxon>
        <taxon>Propionibacteriales</taxon>
        <taxon>Nocardioidaceae</taxon>
        <taxon>Aeromicrobium</taxon>
    </lineage>
</organism>
<accession>A0ABY5MB30</accession>
<sequence>MTAEHLATVHGTAVMVCAPDGIPVDTEGAVVELLGEAIGLRARTVVVPAERLTDDFFQLSTGIAHHIAQRFATYRVRLAVVGDISRQVASSSPLRAWVDDANRGQGMWFCGTFHEFQNRLRAQ</sequence>
<dbReference type="EMBL" id="CP102173">
    <property type="protein sequence ID" value="UUP13888.1"/>
    <property type="molecule type" value="Genomic_DNA"/>
</dbReference>
<evidence type="ECO:0000313" key="3">
    <source>
        <dbReference type="Proteomes" id="UP001316184"/>
    </source>
</evidence>
<dbReference type="InterPro" id="IPR025438">
    <property type="entry name" value="DUF4180"/>
</dbReference>
<gene>
    <name evidence="2" type="ORF">NQV15_00835</name>
</gene>